<dbReference type="Gene3D" id="3.40.50.1820">
    <property type="entry name" value="alpha/beta hydrolase"/>
    <property type="match status" value="1"/>
</dbReference>
<evidence type="ECO:0000256" key="2">
    <source>
        <dbReference type="SAM" id="SignalP"/>
    </source>
</evidence>
<dbReference type="InterPro" id="IPR001375">
    <property type="entry name" value="Peptidase_S9_cat"/>
</dbReference>
<accession>A0ABP9E3F1</accession>
<comment type="caution">
    <text evidence="4">The sequence shown here is derived from an EMBL/GenBank/DDBJ whole genome shotgun (WGS) entry which is preliminary data.</text>
</comment>
<name>A0ABP9E3F1_9GAMM</name>
<dbReference type="PANTHER" id="PTHR42776:SF27">
    <property type="entry name" value="DIPEPTIDYL PEPTIDASE FAMILY MEMBER 6"/>
    <property type="match status" value="1"/>
</dbReference>
<evidence type="ECO:0000256" key="1">
    <source>
        <dbReference type="ARBA" id="ARBA00022801"/>
    </source>
</evidence>
<gene>
    <name evidence="4" type="ORF">GCM10023332_12420</name>
</gene>
<feature type="domain" description="Peptidase S9 prolyl oligopeptidase catalytic" evidence="3">
    <location>
        <begin position="440"/>
        <end position="649"/>
    </location>
</feature>
<keyword evidence="2" id="KW-0732">Signal</keyword>
<dbReference type="PANTHER" id="PTHR42776">
    <property type="entry name" value="SERINE PEPTIDASE S9 FAMILY MEMBER"/>
    <property type="match status" value="1"/>
</dbReference>
<evidence type="ECO:0000313" key="5">
    <source>
        <dbReference type="Proteomes" id="UP001501323"/>
    </source>
</evidence>
<organism evidence="4 5">
    <name type="scientific">Luteimonas vadosa</name>
    <dbReference type="NCBI Taxonomy" id="1165507"/>
    <lineage>
        <taxon>Bacteria</taxon>
        <taxon>Pseudomonadati</taxon>
        <taxon>Pseudomonadota</taxon>
        <taxon>Gammaproteobacteria</taxon>
        <taxon>Lysobacterales</taxon>
        <taxon>Lysobacteraceae</taxon>
        <taxon>Luteimonas</taxon>
    </lineage>
</organism>
<dbReference type="Pfam" id="PF00326">
    <property type="entry name" value="Peptidase_S9"/>
    <property type="match status" value="1"/>
</dbReference>
<feature type="signal peptide" evidence="2">
    <location>
        <begin position="1"/>
        <end position="22"/>
    </location>
</feature>
<feature type="chain" id="PRO_5047205174" evidence="2">
    <location>
        <begin position="23"/>
        <end position="663"/>
    </location>
</feature>
<dbReference type="RefSeq" id="WP_425563062.1">
    <property type="nucleotide sequence ID" value="NZ_BAABJY010000002.1"/>
</dbReference>
<dbReference type="InterPro" id="IPR029058">
    <property type="entry name" value="AB_hydrolase_fold"/>
</dbReference>
<protein>
    <submittedName>
        <fullName evidence="4">S9 family peptidase</fullName>
    </submittedName>
</protein>
<keyword evidence="1" id="KW-0378">Hydrolase</keyword>
<dbReference type="Proteomes" id="UP001501323">
    <property type="component" value="Unassembled WGS sequence"/>
</dbReference>
<keyword evidence="5" id="KW-1185">Reference proteome</keyword>
<reference evidence="5" key="1">
    <citation type="journal article" date="2019" name="Int. J. Syst. Evol. Microbiol.">
        <title>The Global Catalogue of Microorganisms (GCM) 10K type strain sequencing project: providing services to taxonomists for standard genome sequencing and annotation.</title>
        <authorList>
            <consortium name="The Broad Institute Genomics Platform"/>
            <consortium name="The Broad Institute Genome Sequencing Center for Infectious Disease"/>
            <person name="Wu L."/>
            <person name="Ma J."/>
        </authorList>
    </citation>
    <scope>NUCLEOTIDE SEQUENCE [LARGE SCALE GENOMIC DNA]</scope>
    <source>
        <strain evidence="5">JCM 18392</strain>
    </source>
</reference>
<sequence>MKHIFGYAIAVAAIFCAGLMEAAAAVDVSPYVKNDRFESLQISPTGEYYAAAVPLEDRTVLVVMRRGDNAVTGTLNLGKNTHIHEFTWVNADRLIIGTSEKFGLLEQPVLTGELYGMNANGGQVELLVGQRMRGEGLGTKIQKRKVEHVAAFLIDTLPAEEKNVLISVSPFNDDPFTRVDKMDVNSGRRIPVARAPVRNARFTADNAGVVRFALGAGVDLASKLYYRDGEGAEWRLVNDENATDRVEVPLGFSEDNKTAYLRAEQDKGPDVIVALDVASGTRKTILRDDNTDPLMVIRKPGTRVPVGAVFMDGKPRNAFFDESSEVARLYRSLEAAFGGLLPYITSSTADGKLTLVQTYSDRNPGDFYVFDTQAKKADYVISRREWFDPDQMAEMRPISLVARDGTPLAGYLTVPRGSDGRNLPVVVVAHGGPYGEFDTWEFNGENQMLAAAGYGVLQVNFRGSGNHGRAFTQAGAKQWGGTMQDDVTDATRWAIQQGIANPRRICIYGASYGAYAALMGVAKEPALYQCAVGYVGVYDLPTMHTHGDIQNRGSGATYLRDWIGERDALGAVSPNRMADRIKVPVMLAAGGEDERAPIEHSKMMEKALVAAGVPVETLYFPREGHGFYVEANRKAYYSKLLSFLGKHIGAAPQGGNAAAGASD</sequence>
<proteinExistence type="predicted"/>
<dbReference type="EMBL" id="BAABJY010000002">
    <property type="protein sequence ID" value="GAA4861932.1"/>
    <property type="molecule type" value="Genomic_DNA"/>
</dbReference>
<dbReference type="SUPFAM" id="SSF82171">
    <property type="entry name" value="DPP6 N-terminal domain-like"/>
    <property type="match status" value="1"/>
</dbReference>
<evidence type="ECO:0000259" key="3">
    <source>
        <dbReference type="Pfam" id="PF00326"/>
    </source>
</evidence>
<dbReference type="SUPFAM" id="SSF53474">
    <property type="entry name" value="alpha/beta-Hydrolases"/>
    <property type="match status" value="1"/>
</dbReference>
<evidence type="ECO:0000313" key="4">
    <source>
        <dbReference type="EMBL" id="GAA4861932.1"/>
    </source>
</evidence>